<organism evidence="2 3">
    <name type="scientific">Phialemonium thermophilum</name>
    <dbReference type="NCBI Taxonomy" id="223376"/>
    <lineage>
        <taxon>Eukaryota</taxon>
        <taxon>Fungi</taxon>
        <taxon>Dikarya</taxon>
        <taxon>Ascomycota</taxon>
        <taxon>Pezizomycotina</taxon>
        <taxon>Sordariomycetes</taxon>
        <taxon>Sordariomycetidae</taxon>
        <taxon>Cephalothecales</taxon>
        <taxon>Cephalothecaceae</taxon>
        <taxon>Phialemonium</taxon>
    </lineage>
</organism>
<protein>
    <recommendedName>
        <fullName evidence="1">Heterokaryon incompatibility domain-containing protein</fullName>
    </recommendedName>
</protein>
<evidence type="ECO:0000313" key="2">
    <source>
        <dbReference type="EMBL" id="KAL1844901.1"/>
    </source>
</evidence>
<gene>
    <name evidence="2" type="ORF">VTK73DRAFT_1541</name>
</gene>
<keyword evidence="3" id="KW-1185">Reference proteome</keyword>
<reference evidence="2 3" key="1">
    <citation type="journal article" date="2024" name="Commun. Biol.">
        <title>Comparative genomic analysis of thermophilic fungi reveals convergent evolutionary adaptations and gene losses.</title>
        <authorList>
            <person name="Steindorff A.S."/>
            <person name="Aguilar-Pontes M.V."/>
            <person name="Robinson A.J."/>
            <person name="Andreopoulos B."/>
            <person name="LaButti K."/>
            <person name="Kuo A."/>
            <person name="Mondo S."/>
            <person name="Riley R."/>
            <person name="Otillar R."/>
            <person name="Haridas S."/>
            <person name="Lipzen A."/>
            <person name="Grimwood J."/>
            <person name="Schmutz J."/>
            <person name="Clum A."/>
            <person name="Reid I.D."/>
            <person name="Moisan M.C."/>
            <person name="Butler G."/>
            <person name="Nguyen T.T.M."/>
            <person name="Dewar K."/>
            <person name="Conant G."/>
            <person name="Drula E."/>
            <person name="Henrissat B."/>
            <person name="Hansel C."/>
            <person name="Singer S."/>
            <person name="Hutchinson M.I."/>
            <person name="de Vries R.P."/>
            <person name="Natvig D.O."/>
            <person name="Powell A.J."/>
            <person name="Tsang A."/>
            <person name="Grigoriev I.V."/>
        </authorList>
    </citation>
    <scope>NUCLEOTIDE SEQUENCE [LARGE SCALE GENOMIC DNA]</scope>
    <source>
        <strain evidence="2 3">ATCC 24622</strain>
    </source>
</reference>
<feature type="domain" description="Heterokaryon incompatibility" evidence="1">
    <location>
        <begin position="193"/>
        <end position="355"/>
    </location>
</feature>
<dbReference type="EMBL" id="JAZHXJ010001385">
    <property type="protein sequence ID" value="KAL1844901.1"/>
    <property type="molecule type" value="Genomic_DNA"/>
</dbReference>
<proteinExistence type="predicted"/>
<sequence length="676" mass="77144">MDLPDGNRLCHACAEALLDGVDESEDCQRYRNGTQEGFEHYQSYNEFVTSKQSGCLVCTWIWAELPPPPNSAGTSTASAVFNIYYAVEGTTSIRFTVVSSWLIESKLIFRAQPDRHSETDLDGTIGSSQSLRTIKSWLKSCDELHETCRPDRIRSGHYFPTRILDVQLAEDGIVCLHRGEEIIGRQEQPYPVYWTLSHRWGDPQGVLQLHQNREGNFRNGVSLTDLSPTFRDAALLVRRLGYRYLWIDSLCIIQDSPSDWQREAQAMVEVYRCAICNISAVGASFEPGSSLFRKRGLDPARLFVFRADRRSTDPRTSDSTIRPYFFSNASVWNASMLIAEFTNAPLSRRGWVVQERWLSSRTVHFGREQIYWECFENVACEADPAARLIHVLAESSWLPNSFYKCRRPGPLPSDTLSMNPRKKAREYGIFSSGWNIMALVYANCALTNESDRFVALSGIAKIFRQWSGDTYLAGIWQSTIYTDLAWCTMALGGCQVRRIKSYAPTWSWASVMGADWDRDGLVIQFSRLQRLHESFIKFIEARIVTEPPGGDPTGLLRSVELGIECQLHYYCVSNKLRELSLHRERAMEQPYVEGVPFYVYPDTTELLQSWAEREEIQGVCTPYRAYDRSVEEKCVVYLMLEEDASGRYKRTGIIHTVTRNCIVKELSGLGVRITLV</sequence>
<dbReference type="InterPro" id="IPR010730">
    <property type="entry name" value="HET"/>
</dbReference>
<comment type="caution">
    <text evidence="2">The sequence shown here is derived from an EMBL/GenBank/DDBJ whole genome shotgun (WGS) entry which is preliminary data.</text>
</comment>
<dbReference type="Proteomes" id="UP001586593">
    <property type="component" value="Unassembled WGS sequence"/>
</dbReference>
<name>A0ABR3VTD9_9PEZI</name>
<dbReference type="PANTHER" id="PTHR33112">
    <property type="entry name" value="DOMAIN PROTEIN, PUTATIVE-RELATED"/>
    <property type="match status" value="1"/>
</dbReference>
<dbReference type="Pfam" id="PF06985">
    <property type="entry name" value="HET"/>
    <property type="match status" value="1"/>
</dbReference>
<dbReference type="PANTHER" id="PTHR33112:SF16">
    <property type="entry name" value="HETEROKARYON INCOMPATIBILITY DOMAIN-CONTAINING PROTEIN"/>
    <property type="match status" value="1"/>
</dbReference>
<evidence type="ECO:0000259" key="1">
    <source>
        <dbReference type="Pfam" id="PF06985"/>
    </source>
</evidence>
<accession>A0ABR3VTD9</accession>
<evidence type="ECO:0000313" key="3">
    <source>
        <dbReference type="Proteomes" id="UP001586593"/>
    </source>
</evidence>